<evidence type="ECO:0000256" key="2">
    <source>
        <dbReference type="ARBA" id="ARBA00022679"/>
    </source>
</evidence>
<dbReference type="InterPro" id="IPR008271">
    <property type="entry name" value="Ser/Thr_kinase_AS"/>
</dbReference>
<keyword evidence="1" id="KW-0723">Serine/threonine-protein kinase</keyword>
<dbReference type="InterPro" id="IPR011009">
    <property type="entry name" value="Kinase-like_dom_sf"/>
</dbReference>
<dbReference type="InterPro" id="IPR000719">
    <property type="entry name" value="Prot_kinase_dom"/>
</dbReference>
<proteinExistence type="predicted"/>
<accession>A0A0V0R224</accession>
<evidence type="ECO:0000256" key="1">
    <source>
        <dbReference type="ARBA" id="ARBA00022527"/>
    </source>
</evidence>
<evidence type="ECO:0000313" key="8">
    <source>
        <dbReference type="EMBL" id="KRX08566.1"/>
    </source>
</evidence>
<gene>
    <name evidence="8" type="ORF">PPERSA_13047</name>
</gene>
<name>A0A0V0R224_PSEPJ</name>
<evidence type="ECO:0000256" key="3">
    <source>
        <dbReference type="ARBA" id="ARBA00022741"/>
    </source>
</evidence>
<feature type="compositionally biased region" description="Basic and acidic residues" evidence="6">
    <location>
        <begin position="356"/>
        <end position="377"/>
    </location>
</feature>
<keyword evidence="4 8" id="KW-0418">Kinase</keyword>
<dbReference type="AlphaFoldDB" id="A0A0V0R224"/>
<dbReference type="SMART" id="SM00220">
    <property type="entry name" value="S_TKc"/>
    <property type="match status" value="1"/>
</dbReference>
<reference evidence="8 9" key="1">
    <citation type="journal article" date="2015" name="Sci. Rep.">
        <title>Genome of the facultative scuticociliatosis pathogen Pseudocohnilembus persalinus provides insight into its virulence through horizontal gene transfer.</title>
        <authorList>
            <person name="Xiong J."/>
            <person name="Wang G."/>
            <person name="Cheng J."/>
            <person name="Tian M."/>
            <person name="Pan X."/>
            <person name="Warren A."/>
            <person name="Jiang C."/>
            <person name="Yuan D."/>
            <person name="Miao W."/>
        </authorList>
    </citation>
    <scope>NUCLEOTIDE SEQUENCE [LARGE SCALE GENOMIC DNA]</scope>
    <source>
        <strain evidence="8">36N120E</strain>
    </source>
</reference>
<feature type="domain" description="Protein kinase" evidence="7">
    <location>
        <begin position="1"/>
        <end position="201"/>
    </location>
</feature>
<keyword evidence="9" id="KW-1185">Reference proteome</keyword>
<evidence type="ECO:0000256" key="5">
    <source>
        <dbReference type="ARBA" id="ARBA00022840"/>
    </source>
</evidence>
<dbReference type="PROSITE" id="PS00108">
    <property type="entry name" value="PROTEIN_KINASE_ST"/>
    <property type="match status" value="1"/>
</dbReference>
<dbReference type="PANTHER" id="PTHR24345:SF0">
    <property type="entry name" value="CELL CYCLE SERINE_THREONINE-PROTEIN KINASE CDC5_MSD2"/>
    <property type="match status" value="1"/>
</dbReference>
<evidence type="ECO:0000313" key="9">
    <source>
        <dbReference type="Proteomes" id="UP000054937"/>
    </source>
</evidence>
<evidence type="ECO:0000256" key="4">
    <source>
        <dbReference type="ARBA" id="ARBA00022777"/>
    </source>
</evidence>
<organism evidence="8 9">
    <name type="scientific">Pseudocohnilembus persalinus</name>
    <name type="common">Ciliate</name>
    <dbReference type="NCBI Taxonomy" id="266149"/>
    <lineage>
        <taxon>Eukaryota</taxon>
        <taxon>Sar</taxon>
        <taxon>Alveolata</taxon>
        <taxon>Ciliophora</taxon>
        <taxon>Intramacronucleata</taxon>
        <taxon>Oligohymenophorea</taxon>
        <taxon>Scuticociliatia</taxon>
        <taxon>Philasterida</taxon>
        <taxon>Pseudocohnilembidae</taxon>
        <taxon>Pseudocohnilembus</taxon>
    </lineage>
</organism>
<keyword evidence="3" id="KW-0547">Nucleotide-binding</keyword>
<comment type="caution">
    <text evidence="8">The sequence shown here is derived from an EMBL/GenBank/DDBJ whole genome shotgun (WGS) entry which is preliminary data.</text>
</comment>
<dbReference type="Pfam" id="PF00069">
    <property type="entry name" value="Pkinase"/>
    <property type="match status" value="1"/>
</dbReference>
<dbReference type="SUPFAM" id="SSF56112">
    <property type="entry name" value="Protein kinase-like (PK-like)"/>
    <property type="match status" value="1"/>
</dbReference>
<dbReference type="GO" id="GO:0004674">
    <property type="term" value="F:protein serine/threonine kinase activity"/>
    <property type="evidence" value="ECO:0007669"/>
    <property type="project" value="UniProtKB-KW"/>
</dbReference>
<sequence length="377" mass="45056">MEQIKNFWSYFNQQVQVNKYKKRTLIKSDQFNYYYRYYFAHIIQAVEEMHSKGIVHRDLKAENIMVTKENKIKLIDFGTAKDEFHPEITGAGQGGKKKKNYQHFVGTPNYMAPEQIRNKGSSYETDIFALAGVAYQLWGGFPAFNGGSEYLIFKEILNEDPVFPECIFAEQPQLQDLIMKMCKREMEDRITIKDIKKHPFWSGFRWELLNEIKLSDLDQGQSKKEQFLQEIRDNFINNQQKYYQKDQLFVEEFNKYIIRYQQDPDFNQDQLLKQRLKIMKAQGRLLVDPENCVFNWKDHVQNTVTVEKQQQQKQKQNIENEKQQNSQDDSSSSDTDDQDEKEQQKNKQNNNQTIEESQKDKKQQQQKEEIQQIQEKQ</sequence>
<protein>
    <submittedName>
        <fullName evidence="8">Protein kinase-like domain</fullName>
    </submittedName>
</protein>
<dbReference type="GO" id="GO:0005634">
    <property type="term" value="C:nucleus"/>
    <property type="evidence" value="ECO:0007669"/>
    <property type="project" value="TreeGrafter"/>
</dbReference>
<feature type="compositionally biased region" description="Low complexity" evidence="6">
    <location>
        <begin position="346"/>
        <end position="355"/>
    </location>
</feature>
<keyword evidence="5" id="KW-0067">ATP-binding</keyword>
<feature type="compositionally biased region" description="Low complexity" evidence="6">
    <location>
        <begin position="323"/>
        <end position="333"/>
    </location>
</feature>
<feature type="region of interest" description="Disordered" evidence="6">
    <location>
        <begin position="307"/>
        <end position="377"/>
    </location>
</feature>
<dbReference type="EMBL" id="LDAU01000063">
    <property type="protein sequence ID" value="KRX08566.1"/>
    <property type="molecule type" value="Genomic_DNA"/>
</dbReference>
<dbReference type="Proteomes" id="UP000054937">
    <property type="component" value="Unassembled WGS sequence"/>
</dbReference>
<evidence type="ECO:0000259" key="7">
    <source>
        <dbReference type="PROSITE" id="PS50011"/>
    </source>
</evidence>
<dbReference type="Gene3D" id="1.10.510.10">
    <property type="entry name" value="Transferase(Phosphotransferase) domain 1"/>
    <property type="match status" value="1"/>
</dbReference>
<dbReference type="InParanoid" id="A0A0V0R224"/>
<keyword evidence="2" id="KW-0808">Transferase</keyword>
<evidence type="ECO:0000256" key="6">
    <source>
        <dbReference type="SAM" id="MobiDB-lite"/>
    </source>
</evidence>
<dbReference type="OrthoDB" id="347657at2759"/>
<dbReference type="PANTHER" id="PTHR24345">
    <property type="entry name" value="SERINE/THREONINE-PROTEIN KINASE PLK"/>
    <property type="match status" value="1"/>
</dbReference>
<dbReference type="PROSITE" id="PS50011">
    <property type="entry name" value="PROTEIN_KINASE_DOM"/>
    <property type="match status" value="1"/>
</dbReference>
<dbReference type="GO" id="GO:0005524">
    <property type="term" value="F:ATP binding"/>
    <property type="evidence" value="ECO:0007669"/>
    <property type="project" value="UniProtKB-KW"/>
</dbReference>